<dbReference type="STRING" id="472759.Nhal_1546"/>
<dbReference type="KEGG" id="nhl:Nhal_1546"/>
<protein>
    <recommendedName>
        <fullName evidence="1">Hydrazine synthase alpha subunit middle domain-containing protein</fullName>
    </recommendedName>
</protein>
<name>D5C1Q2_NITHN</name>
<dbReference type="InterPro" id="IPR011042">
    <property type="entry name" value="6-blade_b-propeller_TolB-like"/>
</dbReference>
<keyword evidence="3" id="KW-1185">Reference proteome</keyword>
<dbReference type="EMBL" id="CP001798">
    <property type="protein sequence ID" value="ADE14685.1"/>
    <property type="molecule type" value="Genomic_DNA"/>
</dbReference>
<sequence>MRKIAITLLMAIIVALPALVPAEIKFTERAELRPLQDGHSTWLTSREARIQALKARGNRSRNKSSTGLDGYVYVRIDRTTEAETHTTNNGVMLDNLSALDKLSEVTWQGVTGQQLTGPGQLVWLKGDGTEVVLYDCPDVALGKPACIPYDPRVSLDGTKVAFTVFKGTMIEGQYPVMRKVNATEAQIHIIDLATLSMTQWPLIPGHFDTAPNWLPDGRIAFTSTRANIYPGPIDGFSPEGVAFQLWVANEDGSNAVNWSPHVMRDVLHPILHPTLGLLYSRWWIDKERVDGSTADNFWHLETVNAGGGDPKALLGAHARWDGDLLTLKALHFLGVRSNGDVCADNYYRGNNLGAGNILCFTVDPTAMEAPFPFKRHANEYIALKGKGGDIDAGTNGKARDPMGLPNGDMVFAWGQGFCKRHNEGNMETRVGQLGCDFGIYTQTAANIPETDTATRTLVVDSPEWHEIQPQPVMPYEDIYGQEPVLPQMATTGGGTCILGSASMQGQIDPENGWQGPDNPKWCKHQGCSLQGVDKSSLVAAIKFWRPIAWNQVTKHSDFDGLHNHKLEVLGTVPLQRDDSFVAELPCDTPLLMASVDAEGRSLARDRLPMSLRPGEKRTCSGCHDHDNPNPKDFDISVAATVTPTMIPATGTLYEWNSDIWPMLDTNCRINMPFPWDSGEKAVYDYITTARALGVTIKPPQRSKYINSLFARESLLYWLAIGQRMDGRTDTDRTDDIDLGTPPPSACLNAAQLQILADWIEAGAYRFNGTH</sequence>
<dbReference type="InterPro" id="IPR011659">
    <property type="entry name" value="WD40"/>
</dbReference>
<dbReference type="Gene3D" id="2.120.10.30">
    <property type="entry name" value="TolB, C-terminal domain"/>
    <property type="match status" value="1"/>
</dbReference>
<dbReference type="RefSeq" id="WP_013032573.1">
    <property type="nucleotide sequence ID" value="NC_013960.1"/>
</dbReference>
<gene>
    <name evidence="2" type="ordered locus">Nhal_1546</name>
</gene>
<reference evidence="3" key="1">
    <citation type="submission" date="2010-04" db="EMBL/GenBank/DDBJ databases">
        <title>Complete genome sequence of Nitrosococcus halophilus Nc4, a salt-adapted, aerobic obligate ammonia-oxidizing sulfur purple bacterium.</title>
        <authorList>
            <consortium name="US DOE Joint Genome Institute"/>
            <person name="Campbell M.A."/>
            <person name="Malfatti S.A."/>
            <person name="Chain P.S.G."/>
            <person name="Heidelberg J.F."/>
            <person name="Ward B.B."/>
            <person name="Klotz M.G."/>
        </authorList>
    </citation>
    <scope>NUCLEOTIDE SEQUENCE [LARGE SCALE GENOMIC DNA]</scope>
    <source>
        <strain evidence="3">Nc4</strain>
    </source>
</reference>
<evidence type="ECO:0000313" key="3">
    <source>
        <dbReference type="Proteomes" id="UP000001844"/>
    </source>
</evidence>
<dbReference type="eggNOG" id="COG0823">
    <property type="taxonomic scope" value="Bacteria"/>
</dbReference>
<dbReference type="OrthoDB" id="221261at2"/>
<evidence type="ECO:0000313" key="2">
    <source>
        <dbReference type="EMBL" id="ADE14685.1"/>
    </source>
</evidence>
<dbReference type="SUPFAM" id="SSF82171">
    <property type="entry name" value="DPP6 N-terminal domain-like"/>
    <property type="match status" value="1"/>
</dbReference>
<proteinExistence type="predicted"/>
<dbReference type="InterPro" id="IPR040698">
    <property type="entry name" value="HZS_alpha_mid"/>
</dbReference>
<dbReference type="Proteomes" id="UP000001844">
    <property type="component" value="Chromosome"/>
</dbReference>
<dbReference type="AlphaFoldDB" id="D5C1Q2"/>
<feature type="domain" description="Hydrazine synthase alpha subunit middle" evidence="1">
    <location>
        <begin position="567"/>
        <end position="624"/>
    </location>
</feature>
<dbReference type="HOGENOM" id="CLU_364404_0_0_6"/>
<accession>D5C1Q2</accession>
<dbReference type="Pfam" id="PF18582">
    <property type="entry name" value="HZS_alpha"/>
    <property type="match status" value="1"/>
</dbReference>
<organism evidence="2 3">
    <name type="scientific">Nitrosococcus halophilus (strain Nc4)</name>
    <dbReference type="NCBI Taxonomy" id="472759"/>
    <lineage>
        <taxon>Bacteria</taxon>
        <taxon>Pseudomonadati</taxon>
        <taxon>Pseudomonadota</taxon>
        <taxon>Gammaproteobacteria</taxon>
        <taxon>Chromatiales</taxon>
        <taxon>Chromatiaceae</taxon>
        <taxon>Nitrosococcus</taxon>
    </lineage>
</organism>
<evidence type="ECO:0000259" key="1">
    <source>
        <dbReference type="Pfam" id="PF18582"/>
    </source>
</evidence>
<dbReference type="Pfam" id="PF07676">
    <property type="entry name" value="PD40"/>
    <property type="match status" value="1"/>
</dbReference>